<evidence type="ECO:0000313" key="3">
    <source>
        <dbReference type="Proteomes" id="UP000799770"/>
    </source>
</evidence>
<name>A0A6A5YTP0_9PLEO</name>
<accession>A0A6A5YTP0</accession>
<keyword evidence="1" id="KW-0732">Signal</keyword>
<dbReference type="OrthoDB" id="4121208at2759"/>
<gene>
    <name evidence="2" type="ORF">BDV96DRAFT_650978</name>
</gene>
<evidence type="ECO:0000313" key="2">
    <source>
        <dbReference type="EMBL" id="KAF2110333.1"/>
    </source>
</evidence>
<proteinExistence type="predicted"/>
<reference evidence="2" key="1">
    <citation type="journal article" date="2020" name="Stud. Mycol.">
        <title>101 Dothideomycetes genomes: a test case for predicting lifestyles and emergence of pathogens.</title>
        <authorList>
            <person name="Haridas S."/>
            <person name="Albert R."/>
            <person name="Binder M."/>
            <person name="Bloem J."/>
            <person name="Labutti K."/>
            <person name="Salamov A."/>
            <person name="Andreopoulos B."/>
            <person name="Baker S."/>
            <person name="Barry K."/>
            <person name="Bills G."/>
            <person name="Bluhm B."/>
            <person name="Cannon C."/>
            <person name="Castanera R."/>
            <person name="Culley D."/>
            <person name="Daum C."/>
            <person name="Ezra D."/>
            <person name="Gonzalez J."/>
            <person name="Henrissat B."/>
            <person name="Kuo A."/>
            <person name="Liang C."/>
            <person name="Lipzen A."/>
            <person name="Lutzoni F."/>
            <person name="Magnuson J."/>
            <person name="Mondo S."/>
            <person name="Nolan M."/>
            <person name="Ohm R."/>
            <person name="Pangilinan J."/>
            <person name="Park H.-J."/>
            <person name="Ramirez L."/>
            <person name="Alfaro M."/>
            <person name="Sun H."/>
            <person name="Tritt A."/>
            <person name="Yoshinaga Y."/>
            <person name="Zwiers L.-H."/>
            <person name="Turgeon B."/>
            <person name="Goodwin S."/>
            <person name="Spatafora J."/>
            <person name="Crous P."/>
            <person name="Grigoriev I."/>
        </authorList>
    </citation>
    <scope>NUCLEOTIDE SEQUENCE</scope>
    <source>
        <strain evidence="2">CBS 627.86</strain>
    </source>
</reference>
<evidence type="ECO:0008006" key="4">
    <source>
        <dbReference type="Google" id="ProtNLM"/>
    </source>
</evidence>
<sequence length="359" mass="38780">MSLSFRLSCITLLAIGSAARLPQAMDAVRKRQALDAPLQSITMNFTVTEQCPAPTPTSSHPPILSLVFPSPDAPPIEVTAQSQVLTSYIPAMTWCVGPPIGLVATNTLGPPYFNYSTTLYSTTVAGTGSCDTVYASTQTTVCATTLTGLASKVPITDCDQEVTFSSECGFTLETPTPTAYNVSLITPAPTLKRMMTYWIAPWQSLTKGDTPTDVDIKICTLLENDEMECISYQEVWEVQVVTSTITTQRVVDLTTTVSGPGLLLVETMHVNVTDTIQSISLSTTLMLHTEIEIETTSKSRKLVTRTESGVAPVSTLFITKKVKYKSPSTEETPTTTVLVTSTATRTSTITQTKPRLRPT</sequence>
<keyword evidence="3" id="KW-1185">Reference proteome</keyword>
<dbReference type="Proteomes" id="UP000799770">
    <property type="component" value="Unassembled WGS sequence"/>
</dbReference>
<feature type="chain" id="PRO_5025622601" description="Ig-like domain-containing protein" evidence="1">
    <location>
        <begin position="20"/>
        <end position="359"/>
    </location>
</feature>
<dbReference type="EMBL" id="ML977338">
    <property type="protein sequence ID" value="KAF2110333.1"/>
    <property type="molecule type" value="Genomic_DNA"/>
</dbReference>
<feature type="signal peptide" evidence="1">
    <location>
        <begin position="1"/>
        <end position="19"/>
    </location>
</feature>
<evidence type="ECO:0000256" key="1">
    <source>
        <dbReference type="SAM" id="SignalP"/>
    </source>
</evidence>
<dbReference type="AlphaFoldDB" id="A0A6A5YTP0"/>
<protein>
    <recommendedName>
        <fullName evidence="4">Ig-like domain-containing protein</fullName>
    </recommendedName>
</protein>
<organism evidence="2 3">
    <name type="scientific">Lophiotrema nucula</name>
    <dbReference type="NCBI Taxonomy" id="690887"/>
    <lineage>
        <taxon>Eukaryota</taxon>
        <taxon>Fungi</taxon>
        <taxon>Dikarya</taxon>
        <taxon>Ascomycota</taxon>
        <taxon>Pezizomycotina</taxon>
        <taxon>Dothideomycetes</taxon>
        <taxon>Pleosporomycetidae</taxon>
        <taxon>Pleosporales</taxon>
        <taxon>Lophiotremataceae</taxon>
        <taxon>Lophiotrema</taxon>
    </lineage>
</organism>